<evidence type="ECO:0000313" key="1">
    <source>
        <dbReference type="EMBL" id="RDY11744.1"/>
    </source>
</evidence>
<protein>
    <submittedName>
        <fullName evidence="1">Uncharacterized protein</fullName>
    </submittedName>
</protein>
<gene>
    <name evidence="1" type="ORF">CR513_03546</name>
</gene>
<evidence type="ECO:0000313" key="2">
    <source>
        <dbReference type="Proteomes" id="UP000257109"/>
    </source>
</evidence>
<feature type="non-terminal residue" evidence="1">
    <location>
        <position position="1"/>
    </location>
</feature>
<dbReference type="Proteomes" id="UP000257109">
    <property type="component" value="Unassembled WGS sequence"/>
</dbReference>
<comment type="caution">
    <text evidence="1">The sequence shown here is derived from an EMBL/GenBank/DDBJ whole genome shotgun (WGS) entry which is preliminary data.</text>
</comment>
<name>A0A371I9V3_MUCPR</name>
<accession>A0A371I9V3</accession>
<sequence>MIVSLPPVSPSQKTLVLSSLASSVSNQGLGVTHKISASLVVARFGNRWHPNPVQYLAPFPISYPNPISILFFLDELTHRDARVITRSLLARPHTLLQASLAMISNRIGT</sequence>
<dbReference type="AlphaFoldDB" id="A0A371I9V3"/>
<organism evidence="1 2">
    <name type="scientific">Mucuna pruriens</name>
    <name type="common">Velvet bean</name>
    <name type="synonym">Dolichos pruriens</name>
    <dbReference type="NCBI Taxonomy" id="157652"/>
    <lineage>
        <taxon>Eukaryota</taxon>
        <taxon>Viridiplantae</taxon>
        <taxon>Streptophyta</taxon>
        <taxon>Embryophyta</taxon>
        <taxon>Tracheophyta</taxon>
        <taxon>Spermatophyta</taxon>
        <taxon>Magnoliopsida</taxon>
        <taxon>eudicotyledons</taxon>
        <taxon>Gunneridae</taxon>
        <taxon>Pentapetalae</taxon>
        <taxon>rosids</taxon>
        <taxon>fabids</taxon>
        <taxon>Fabales</taxon>
        <taxon>Fabaceae</taxon>
        <taxon>Papilionoideae</taxon>
        <taxon>50 kb inversion clade</taxon>
        <taxon>NPAAA clade</taxon>
        <taxon>indigoferoid/millettioid clade</taxon>
        <taxon>Phaseoleae</taxon>
        <taxon>Mucuna</taxon>
    </lineage>
</organism>
<proteinExistence type="predicted"/>
<dbReference type="EMBL" id="QJKJ01000589">
    <property type="protein sequence ID" value="RDY11744.1"/>
    <property type="molecule type" value="Genomic_DNA"/>
</dbReference>
<reference evidence="1" key="1">
    <citation type="submission" date="2018-05" db="EMBL/GenBank/DDBJ databases">
        <title>Draft genome of Mucuna pruriens seed.</title>
        <authorList>
            <person name="Nnadi N.E."/>
            <person name="Vos R."/>
            <person name="Hasami M.H."/>
            <person name="Devisetty U.K."/>
            <person name="Aguiy J.C."/>
        </authorList>
    </citation>
    <scope>NUCLEOTIDE SEQUENCE [LARGE SCALE GENOMIC DNA]</scope>
    <source>
        <strain evidence="1">JCA_2017</strain>
    </source>
</reference>
<keyword evidence="2" id="KW-1185">Reference proteome</keyword>